<evidence type="ECO:0008006" key="4">
    <source>
        <dbReference type="Google" id="ProtNLM"/>
    </source>
</evidence>
<dbReference type="AlphaFoldDB" id="A0A3N5XWT1"/>
<accession>A0A3N5XWT1</accession>
<dbReference type="EMBL" id="RPOK01000007">
    <property type="protein sequence ID" value="RPJ64793.1"/>
    <property type="molecule type" value="Genomic_DNA"/>
</dbReference>
<sequence>MRKLKVISPFFLSLLLACIHVHATTLIGTEYPTMVDRKGDVSRYEALIIEAFRRMDTPLSIDVTRPAFVGSALTGKRVDGELMFLDMNEKDSDFLYSTPYAPVNLYLASRHNDVTEVGAFYHIEGARVATENRFANTATLRVEKDVKWSRNPASYDVFKQIGDERAQYILADKLLLQEFNLLLHRSNRTPLFLSPVPLVKSSMRLSLRRDIQGAETILESFNSHIANMQRDGTYNLLMALPWITKDIDGDGFAEFITSASVHHNELDMSALRHALAIDNSVVPETPRFYVDGQAFDRFDEALDAVTKKSYTPRESFLDEARYKQIMRNW</sequence>
<keyword evidence="1" id="KW-0732">Signal</keyword>
<proteinExistence type="predicted"/>
<dbReference type="SUPFAM" id="SSF53850">
    <property type="entry name" value="Periplasmic binding protein-like II"/>
    <property type="match status" value="1"/>
</dbReference>
<name>A0A3N5XWT1_9ALTE</name>
<keyword evidence="3" id="KW-1185">Reference proteome</keyword>
<dbReference type="Gene3D" id="3.40.190.10">
    <property type="entry name" value="Periplasmic binding protein-like II"/>
    <property type="match status" value="2"/>
</dbReference>
<reference evidence="2 3" key="1">
    <citation type="submission" date="2018-11" db="EMBL/GenBank/DDBJ databases">
        <authorList>
            <person name="Ye M.-Q."/>
            <person name="Du Z.-J."/>
        </authorList>
    </citation>
    <scope>NUCLEOTIDE SEQUENCE [LARGE SCALE GENOMIC DNA]</scope>
    <source>
        <strain evidence="2 3">U0105</strain>
    </source>
</reference>
<organism evidence="2 3">
    <name type="scientific">Alteromonas sediminis</name>
    <dbReference type="NCBI Taxonomy" id="2259342"/>
    <lineage>
        <taxon>Bacteria</taxon>
        <taxon>Pseudomonadati</taxon>
        <taxon>Pseudomonadota</taxon>
        <taxon>Gammaproteobacteria</taxon>
        <taxon>Alteromonadales</taxon>
        <taxon>Alteromonadaceae</taxon>
        <taxon>Alteromonas/Salinimonas group</taxon>
        <taxon>Alteromonas</taxon>
    </lineage>
</organism>
<evidence type="ECO:0000313" key="2">
    <source>
        <dbReference type="EMBL" id="RPJ64793.1"/>
    </source>
</evidence>
<feature type="signal peptide" evidence="1">
    <location>
        <begin position="1"/>
        <end position="23"/>
    </location>
</feature>
<gene>
    <name evidence="2" type="ORF">DRW07_17870</name>
</gene>
<protein>
    <recommendedName>
        <fullName evidence="4">Solute-binding protein family 3/N-terminal domain-containing protein</fullName>
    </recommendedName>
</protein>
<evidence type="ECO:0000256" key="1">
    <source>
        <dbReference type="SAM" id="SignalP"/>
    </source>
</evidence>
<dbReference type="OrthoDB" id="6334989at2"/>
<evidence type="ECO:0000313" key="3">
    <source>
        <dbReference type="Proteomes" id="UP000275281"/>
    </source>
</evidence>
<dbReference type="PROSITE" id="PS51257">
    <property type="entry name" value="PROKAR_LIPOPROTEIN"/>
    <property type="match status" value="1"/>
</dbReference>
<comment type="caution">
    <text evidence="2">The sequence shown here is derived from an EMBL/GenBank/DDBJ whole genome shotgun (WGS) entry which is preliminary data.</text>
</comment>
<dbReference type="Proteomes" id="UP000275281">
    <property type="component" value="Unassembled WGS sequence"/>
</dbReference>
<feature type="chain" id="PRO_5018229990" description="Solute-binding protein family 3/N-terminal domain-containing protein" evidence="1">
    <location>
        <begin position="24"/>
        <end position="329"/>
    </location>
</feature>
<dbReference type="RefSeq" id="WP_124029315.1">
    <property type="nucleotide sequence ID" value="NZ_JBHRSN010000012.1"/>
</dbReference>